<comment type="caution">
    <text evidence="2">The sequence shown here is derived from an EMBL/GenBank/DDBJ whole genome shotgun (WGS) entry which is preliminary data.</text>
</comment>
<feature type="compositionally biased region" description="Basic and acidic residues" evidence="1">
    <location>
        <begin position="813"/>
        <end position="834"/>
    </location>
</feature>
<protein>
    <recommendedName>
        <fullName evidence="4">RRM domain-containing protein</fullName>
    </recommendedName>
</protein>
<feature type="compositionally biased region" description="Polar residues" evidence="1">
    <location>
        <begin position="181"/>
        <end position="190"/>
    </location>
</feature>
<feature type="compositionally biased region" description="Basic and acidic residues" evidence="1">
    <location>
        <begin position="550"/>
        <end position="582"/>
    </location>
</feature>
<feature type="compositionally biased region" description="Low complexity" evidence="1">
    <location>
        <begin position="784"/>
        <end position="810"/>
    </location>
</feature>
<evidence type="ECO:0008006" key="4">
    <source>
        <dbReference type="Google" id="ProtNLM"/>
    </source>
</evidence>
<feature type="compositionally biased region" description="Basic residues" evidence="1">
    <location>
        <begin position="660"/>
        <end position="674"/>
    </location>
</feature>
<proteinExistence type="predicted"/>
<feature type="compositionally biased region" description="Basic and acidic residues" evidence="1">
    <location>
        <begin position="675"/>
        <end position="687"/>
    </location>
</feature>
<dbReference type="Proteomes" id="UP001320420">
    <property type="component" value="Unassembled WGS sequence"/>
</dbReference>
<reference evidence="2 3" key="1">
    <citation type="submission" date="2024-02" db="EMBL/GenBank/DDBJ databases">
        <title>De novo assembly and annotation of 12 fungi associated with fruit tree decline syndrome in Ontario, Canada.</title>
        <authorList>
            <person name="Sulman M."/>
            <person name="Ellouze W."/>
            <person name="Ilyukhin E."/>
        </authorList>
    </citation>
    <scope>NUCLEOTIDE SEQUENCE [LARGE SCALE GENOMIC DNA]</scope>
    <source>
        <strain evidence="2 3">M11/M66-122</strain>
    </source>
</reference>
<dbReference type="AlphaFoldDB" id="A0AAN9V072"/>
<feature type="compositionally biased region" description="Basic and acidic residues" evidence="1">
    <location>
        <begin position="1005"/>
        <end position="1015"/>
    </location>
</feature>
<feature type="compositionally biased region" description="Basic residues" evidence="1">
    <location>
        <begin position="538"/>
        <end position="547"/>
    </location>
</feature>
<organism evidence="2 3">
    <name type="scientific">Diatrype stigma</name>
    <dbReference type="NCBI Taxonomy" id="117547"/>
    <lineage>
        <taxon>Eukaryota</taxon>
        <taxon>Fungi</taxon>
        <taxon>Dikarya</taxon>
        <taxon>Ascomycota</taxon>
        <taxon>Pezizomycotina</taxon>
        <taxon>Sordariomycetes</taxon>
        <taxon>Xylariomycetidae</taxon>
        <taxon>Xylariales</taxon>
        <taxon>Diatrypaceae</taxon>
        <taxon>Diatrype</taxon>
    </lineage>
</organism>
<feature type="compositionally biased region" description="Basic and acidic residues" evidence="1">
    <location>
        <begin position="916"/>
        <end position="925"/>
    </location>
</feature>
<sequence>MRIPPNTAPNHTLWDLEKIQSFSNDLRSNFPSYCNHVQPLREWYELFMYFDKADIHTYGALNLWHVINCVAYEIQPWVKKLQEKEFPRFERAVVHLLTDEDCRNKLREWDPEAEPDIINCFGEDELSWMDRVEEFYLPLIRHILFNFYVKLCTNTALYDMHISSDSDGIGINDVPSDSHDPTPTQSSMSRGTDLKDDFVIEGRSANSLRITGTSSLHGPKVMSCRQSPQQYVDDNSGNSAAYFLNKKNKNPQPNSRDLPGRQMAHCSRDPACRNRERIYGLTWFEAAFVKYDPCACGFCQRKDLTVFVSPVFVNNADQNLNHVRANLGIAFRQFGQVDDINILGKGGFNNSRRAAIKYAKLESTFLAISNLNGRVISRVTMGECARVNHPISSQYFQPFAPGKKYSKLYDWREDKGDTHTPRNLSPRTVPIPPPSPLEHARLVLDKHDNDEIPFSHVSIWNSFTEGRPTTNRSQQAETTKLARRQLGIDNEHGWPIPPPDGDGGMIRTGPCNAGFHNAYVSAERQNEHHREPYDEKKKKGHQKKKPQSWKNKDKKDAEAQAVDERLEYDARPKLLQRPEHGDGSGNDYNDGHFDDIYDSGDGSSRSKGKQRSTSEPFPEYRDLSLQAEGSDVASESPATSSLPTEKQPQVEEEADIHKEITKKRPRKTWVSKKKEKSDGRRREHQQQQEDQQQDDQQQQQQHTNSAEFPALPAARPYMPTEGVIPATCPAGVPKPLERPEIPSRPATGRDTTHAVADTNAGPLDSRQKNMEKPSGSLRSQSEPTAMMTTATTTIATTDNNPKSPTKSSSSELNNKDDSTSSGEKPTDPKKKPTDEPQTQSDQEPSSSTTATATGSATTATPTPTASGTGARAGPTKAKGKGKAAEKVPPKIDNPADWPDLPMPGANRKAAMHLKGKPAEDNESRSRQQGPSAAAESAAARETRAQSVSTWKKLPKTATPVPAPAPALAPIPIPAPVPVPAPIPVLAPVPVPAPKLGQKDKKKQMAKQEEMGQRNK</sequence>
<feature type="compositionally biased region" description="Basic and acidic residues" evidence="1">
    <location>
        <begin position="524"/>
        <end position="537"/>
    </location>
</feature>
<evidence type="ECO:0000313" key="3">
    <source>
        <dbReference type="Proteomes" id="UP001320420"/>
    </source>
</evidence>
<gene>
    <name evidence="2" type="ORF">SLS62_006917</name>
</gene>
<feature type="region of interest" description="Disordered" evidence="1">
    <location>
        <begin position="414"/>
        <end position="436"/>
    </location>
</feature>
<accession>A0AAN9V072</accession>
<feature type="region of interest" description="Disordered" evidence="1">
    <location>
        <begin position="171"/>
        <end position="192"/>
    </location>
</feature>
<evidence type="ECO:0000256" key="1">
    <source>
        <dbReference type="SAM" id="MobiDB-lite"/>
    </source>
</evidence>
<keyword evidence="3" id="KW-1185">Reference proteome</keyword>
<feature type="region of interest" description="Disordered" evidence="1">
    <location>
        <begin position="524"/>
        <end position="959"/>
    </location>
</feature>
<feature type="compositionally biased region" description="Polar residues" evidence="1">
    <location>
        <begin position="636"/>
        <end position="647"/>
    </location>
</feature>
<feature type="region of interest" description="Disordered" evidence="1">
    <location>
        <begin position="486"/>
        <end position="510"/>
    </location>
</feature>
<feature type="compositionally biased region" description="Low complexity" evidence="1">
    <location>
        <begin position="844"/>
        <end position="876"/>
    </location>
</feature>
<feature type="region of interest" description="Disordered" evidence="1">
    <location>
        <begin position="986"/>
        <end position="1015"/>
    </location>
</feature>
<evidence type="ECO:0000313" key="2">
    <source>
        <dbReference type="EMBL" id="KAK7751088.1"/>
    </source>
</evidence>
<name>A0AAN9V072_9PEZI</name>
<feature type="compositionally biased region" description="Low complexity" evidence="1">
    <location>
        <begin position="688"/>
        <end position="701"/>
    </location>
</feature>
<dbReference type="EMBL" id="JAKJXP020000054">
    <property type="protein sequence ID" value="KAK7751088.1"/>
    <property type="molecule type" value="Genomic_DNA"/>
</dbReference>